<evidence type="ECO:0000256" key="4">
    <source>
        <dbReference type="ARBA" id="ARBA00023136"/>
    </source>
</evidence>
<feature type="transmembrane region" description="Helical" evidence="6">
    <location>
        <begin position="247"/>
        <end position="267"/>
    </location>
</feature>
<feature type="transmembrane region" description="Helical" evidence="6">
    <location>
        <begin position="411"/>
        <end position="430"/>
    </location>
</feature>
<keyword evidence="4 6" id="KW-0472">Membrane</keyword>
<evidence type="ECO:0000256" key="5">
    <source>
        <dbReference type="SAM" id="MobiDB-lite"/>
    </source>
</evidence>
<feature type="transmembrane region" description="Helical" evidence="6">
    <location>
        <begin position="175"/>
        <end position="197"/>
    </location>
</feature>
<dbReference type="AlphaFoldDB" id="A0AAD9W199"/>
<evidence type="ECO:0000256" key="2">
    <source>
        <dbReference type="ARBA" id="ARBA00022692"/>
    </source>
</evidence>
<organism evidence="8 9">
    <name type="scientific">Phomopsis amygdali</name>
    <name type="common">Fusicoccum amygdali</name>
    <dbReference type="NCBI Taxonomy" id="1214568"/>
    <lineage>
        <taxon>Eukaryota</taxon>
        <taxon>Fungi</taxon>
        <taxon>Dikarya</taxon>
        <taxon>Ascomycota</taxon>
        <taxon>Pezizomycotina</taxon>
        <taxon>Sordariomycetes</taxon>
        <taxon>Sordariomycetidae</taxon>
        <taxon>Diaporthales</taxon>
        <taxon>Diaporthaceae</taxon>
        <taxon>Diaporthe</taxon>
    </lineage>
</organism>
<feature type="transmembrane region" description="Helical" evidence="6">
    <location>
        <begin position="316"/>
        <end position="336"/>
    </location>
</feature>
<dbReference type="CDD" id="cd17502">
    <property type="entry name" value="MFS_Azr1_MDR_like"/>
    <property type="match status" value="1"/>
</dbReference>
<feature type="transmembrane region" description="Helical" evidence="6">
    <location>
        <begin position="383"/>
        <end position="405"/>
    </location>
</feature>
<evidence type="ECO:0000313" key="8">
    <source>
        <dbReference type="EMBL" id="KAK2604176.1"/>
    </source>
</evidence>
<feature type="compositionally biased region" description="Basic and acidic residues" evidence="5">
    <location>
        <begin position="556"/>
        <end position="573"/>
    </location>
</feature>
<feature type="transmembrane region" description="Helical" evidence="6">
    <location>
        <begin position="119"/>
        <end position="137"/>
    </location>
</feature>
<feature type="transmembrane region" description="Helical" evidence="6">
    <location>
        <begin position="143"/>
        <end position="168"/>
    </location>
</feature>
<feature type="transmembrane region" description="Helical" evidence="6">
    <location>
        <begin position="273"/>
        <end position="295"/>
    </location>
</feature>
<evidence type="ECO:0000256" key="1">
    <source>
        <dbReference type="ARBA" id="ARBA00004141"/>
    </source>
</evidence>
<feature type="transmembrane region" description="Helical" evidence="6">
    <location>
        <begin position="356"/>
        <end position="374"/>
    </location>
</feature>
<feature type="transmembrane region" description="Helical" evidence="6">
    <location>
        <begin position="451"/>
        <end position="472"/>
    </location>
</feature>
<comment type="caution">
    <text evidence="8">The sequence shown here is derived from an EMBL/GenBank/DDBJ whole genome shotgun (WGS) entry which is preliminary data.</text>
</comment>
<feature type="domain" description="Major facilitator superfamily (MFS) profile" evidence="7">
    <location>
        <begin position="53"/>
        <end position="573"/>
    </location>
</feature>
<evidence type="ECO:0000259" key="7">
    <source>
        <dbReference type="PROSITE" id="PS50850"/>
    </source>
</evidence>
<accession>A0AAD9W199</accession>
<dbReference type="PANTHER" id="PTHR23501:SF198">
    <property type="entry name" value="AZOLE RESISTANCE PROTEIN 1-RELATED"/>
    <property type="match status" value="1"/>
</dbReference>
<dbReference type="InterPro" id="IPR020846">
    <property type="entry name" value="MFS_dom"/>
</dbReference>
<dbReference type="GO" id="GO:0022857">
    <property type="term" value="F:transmembrane transporter activity"/>
    <property type="evidence" value="ECO:0007669"/>
    <property type="project" value="InterPro"/>
</dbReference>
<reference evidence="8" key="1">
    <citation type="submission" date="2023-06" db="EMBL/GenBank/DDBJ databases">
        <authorList>
            <person name="Noh H."/>
        </authorList>
    </citation>
    <scope>NUCLEOTIDE SEQUENCE</scope>
    <source>
        <strain evidence="8">DUCC20226</strain>
    </source>
</reference>
<feature type="transmembrane region" description="Helical" evidence="6">
    <location>
        <begin position="50"/>
        <end position="68"/>
    </location>
</feature>
<protein>
    <recommendedName>
        <fullName evidence="7">Major facilitator superfamily (MFS) profile domain-containing protein</fullName>
    </recommendedName>
</protein>
<comment type="subcellular location">
    <subcellularLocation>
        <location evidence="1">Membrane</location>
        <topology evidence="1">Multi-pass membrane protein</topology>
    </subcellularLocation>
</comment>
<feature type="compositionally biased region" description="Polar residues" evidence="5">
    <location>
        <begin position="1"/>
        <end position="18"/>
    </location>
</feature>
<sequence length="573" mass="61346">MDTNSSAPDTNPEQMKSISKSEPEASKKNVDKTDITDDIDPANEIQGLKLVLTHFSICLCTFLIGLDYNLIATAVPVITAEFNSLRDIGWYSAAFMIAMAASQPLSGKMYSLFPKKISYLLYLLVFEIGSLVCALAPSSHSLIAGRAIAGLGASGLFAGAFTILATVIPLHKRAVWTGVMGSTFSIASIVGPVLAGALTQHVSWRWCFYINLPIGGAAAVIFFILVHIKVADTEKKPITDKLKSLDGLGFGLFAGSVTMLLFALQWGGVEYTWSSSVVIGLFVGAGVAMILFVSWTSIRGEDALIPPRFWTINRNPALLCAAAFFINGPFQTVIYWLPVWFQGVLGNSPTASGVNFFPTVISDVVAAIVGSAMVTQLGWWNPFLLFAEVMVCIGCGLLTTLYPNISGSHWVGYQIFGGIGYSLASNLWIAQQSHLAMQSSLPQDLVPLGSSTLLCVISTSCAVFMAVGQTVFNQRLKANLSNSLSQGVVEEIIDSGVTSLRSLVSASDLPVVINEYSESVTQVWYIPAAAPVISFVLLLGCKWISTKSKQSPAKATDGKTETSEKNGVEKTIV</sequence>
<dbReference type="PANTHER" id="PTHR23501">
    <property type="entry name" value="MAJOR FACILITATOR SUPERFAMILY"/>
    <property type="match status" value="1"/>
</dbReference>
<evidence type="ECO:0000256" key="3">
    <source>
        <dbReference type="ARBA" id="ARBA00022989"/>
    </source>
</evidence>
<keyword evidence="3 6" id="KW-1133">Transmembrane helix</keyword>
<feature type="region of interest" description="Disordered" evidence="5">
    <location>
        <begin position="1"/>
        <end position="35"/>
    </location>
</feature>
<dbReference type="PROSITE" id="PS50850">
    <property type="entry name" value="MFS"/>
    <property type="match status" value="1"/>
</dbReference>
<feature type="transmembrane region" description="Helical" evidence="6">
    <location>
        <begin position="88"/>
        <end position="107"/>
    </location>
</feature>
<keyword evidence="9" id="KW-1185">Reference proteome</keyword>
<dbReference type="SUPFAM" id="SSF103473">
    <property type="entry name" value="MFS general substrate transporter"/>
    <property type="match status" value="1"/>
</dbReference>
<feature type="transmembrane region" description="Helical" evidence="6">
    <location>
        <begin position="524"/>
        <end position="544"/>
    </location>
</feature>
<dbReference type="Pfam" id="PF07690">
    <property type="entry name" value="MFS_1"/>
    <property type="match status" value="1"/>
</dbReference>
<feature type="transmembrane region" description="Helical" evidence="6">
    <location>
        <begin position="203"/>
        <end position="226"/>
    </location>
</feature>
<dbReference type="GO" id="GO:0005886">
    <property type="term" value="C:plasma membrane"/>
    <property type="evidence" value="ECO:0007669"/>
    <property type="project" value="TreeGrafter"/>
</dbReference>
<dbReference type="Proteomes" id="UP001265746">
    <property type="component" value="Unassembled WGS sequence"/>
</dbReference>
<name>A0AAD9W199_PHOAM</name>
<feature type="region of interest" description="Disordered" evidence="5">
    <location>
        <begin position="551"/>
        <end position="573"/>
    </location>
</feature>
<proteinExistence type="predicted"/>
<dbReference type="InterPro" id="IPR011701">
    <property type="entry name" value="MFS"/>
</dbReference>
<keyword evidence="2 6" id="KW-0812">Transmembrane</keyword>
<gene>
    <name evidence="8" type="ORF">N8I77_007127</name>
</gene>
<feature type="compositionally biased region" description="Basic and acidic residues" evidence="5">
    <location>
        <begin position="19"/>
        <end position="35"/>
    </location>
</feature>
<evidence type="ECO:0000256" key="6">
    <source>
        <dbReference type="SAM" id="Phobius"/>
    </source>
</evidence>
<dbReference type="EMBL" id="JAUJFL010000004">
    <property type="protein sequence ID" value="KAK2604176.1"/>
    <property type="molecule type" value="Genomic_DNA"/>
</dbReference>
<evidence type="ECO:0000313" key="9">
    <source>
        <dbReference type="Proteomes" id="UP001265746"/>
    </source>
</evidence>
<dbReference type="Gene3D" id="1.20.1250.20">
    <property type="entry name" value="MFS general substrate transporter like domains"/>
    <property type="match status" value="1"/>
</dbReference>
<dbReference type="InterPro" id="IPR036259">
    <property type="entry name" value="MFS_trans_sf"/>
</dbReference>